<dbReference type="InterPro" id="IPR034505">
    <property type="entry name" value="Coproporphyrinogen-III_oxidase"/>
</dbReference>
<feature type="binding site" evidence="16">
    <location>
        <position position="68"/>
    </location>
    <ligand>
        <name>[4Fe-4S] cluster</name>
        <dbReference type="ChEBI" id="CHEBI:49883"/>
        <note>4Fe-4S-S-AdoMet</note>
    </ligand>
</feature>
<dbReference type="NCBIfam" id="TIGR00538">
    <property type="entry name" value="hemN"/>
    <property type="match status" value="1"/>
</dbReference>
<keyword evidence="10 14" id="KW-0408">Iron</keyword>
<keyword evidence="11 14" id="KW-0411">Iron-sulfur</keyword>
<comment type="caution">
    <text evidence="18">The sequence shown here is derived from an EMBL/GenBank/DDBJ whole genome shotgun (WGS) entry which is preliminary data.</text>
</comment>
<feature type="binding site" evidence="16">
    <location>
        <position position="61"/>
    </location>
    <ligand>
        <name>[4Fe-4S] cluster</name>
        <dbReference type="ChEBI" id="CHEBI:49883"/>
        <note>4Fe-4S-S-AdoMet</note>
    </ligand>
</feature>
<evidence type="ECO:0000259" key="17">
    <source>
        <dbReference type="PROSITE" id="PS51918"/>
    </source>
</evidence>
<keyword evidence="19" id="KW-1185">Reference proteome</keyword>
<feature type="binding site" evidence="15">
    <location>
        <position position="184"/>
    </location>
    <ligand>
        <name>S-adenosyl-L-methionine</name>
        <dbReference type="ChEBI" id="CHEBI:59789"/>
        <label>2</label>
    </ligand>
</feature>
<feature type="binding site" evidence="15">
    <location>
        <position position="112"/>
    </location>
    <ligand>
        <name>S-adenosyl-L-methionine</name>
        <dbReference type="ChEBI" id="CHEBI:59789"/>
        <label>1</label>
    </ligand>
</feature>
<feature type="binding site" evidence="15">
    <location>
        <position position="172"/>
    </location>
    <ligand>
        <name>S-adenosyl-L-methionine</name>
        <dbReference type="ChEBI" id="CHEBI:59789"/>
        <label>2</label>
    </ligand>
</feature>
<evidence type="ECO:0000256" key="6">
    <source>
        <dbReference type="ARBA" id="ARBA00022490"/>
    </source>
</evidence>
<sequence length="448" mass="51117">METTELLRKYNIAAPRYTSYPTVPYWDSESFEGPAWKSRLLSAYRENREEGISLYLHLPFCESLCTYCGCNTRITKNHGVELPYIEALLREWEVYVGLLGERPKIKEIHLGGGTPTFFSAANLKQLLEGIAGASQFEATVACSFEGHPDNTTLEHLQTLYRLGFKRVSFGIQDFDPKVQFMINRYQTPAQVQHITTLARDLGYQSINYDLIYGLPGQRMEGLVETINEVIGLKPDRIAFYSYAHVPWIKAGQRHFTEADLPQGDEKFALYQKGREMLMAAGYEEIGMDHFALRTDSLYVAYQENKLHRNFMGYTDQHTQILLGLGVSSISDCGTAFAQNAKTVEEYKQHILEGDLAVQKGHLLTGEDLRIRQHILNLMCQSSTCFDGEVPVEVMERLQPMIADRLVAIRNREVKILPLGRSFLRNVCMAFDDRLWQKQPQTQLFSAAI</sequence>
<evidence type="ECO:0000256" key="3">
    <source>
        <dbReference type="ARBA" id="ARBA00005493"/>
    </source>
</evidence>
<evidence type="ECO:0000256" key="13">
    <source>
        <dbReference type="ARBA" id="ARBA00048321"/>
    </source>
</evidence>
<evidence type="ECO:0000256" key="5">
    <source>
        <dbReference type="ARBA" id="ARBA00022485"/>
    </source>
</evidence>
<dbReference type="InterPro" id="IPR058240">
    <property type="entry name" value="rSAM_sf"/>
</dbReference>
<keyword evidence="6 14" id="KW-0963">Cytoplasm</keyword>
<dbReference type="InterPro" id="IPR007197">
    <property type="entry name" value="rSAM"/>
</dbReference>
<dbReference type="InterPro" id="IPR006638">
    <property type="entry name" value="Elp3/MiaA/NifB-like_rSAM"/>
</dbReference>
<feature type="domain" description="Radical SAM core" evidence="17">
    <location>
        <begin position="46"/>
        <end position="288"/>
    </location>
</feature>
<proteinExistence type="inferred from homology"/>
<keyword evidence="7 14" id="KW-0949">S-adenosyl-L-methionine</keyword>
<dbReference type="RefSeq" id="WP_113646047.1">
    <property type="nucleotide sequence ID" value="NZ_QMHN01000001.1"/>
</dbReference>
<dbReference type="GO" id="GO:0004109">
    <property type="term" value="F:coproporphyrinogen oxidase activity"/>
    <property type="evidence" value="ECO:0007669"/>
    <property type="project" value="InterPro"/>
</dbReference>
<evidence type="ECO:0000256" key="12">
    <source>
        <dbReference type="ARBA" id="ARBA00023244"/>
    </source>
</evidence>
<dbReference type="EC" id="1.3.98.3" evidence="14"/>
<comment type="catalytic activity">
    <reaction evidence="13 14">
        <text>coproporphyrinogen III + 2 S-adenosyl-L-methionine = protoporphyrinogen IX + 2 5'-deoxyadenosine + 2 L-methionine + 2 CO2</text>
        <dbReference type="Rhea" id="RHEA:15425"/>
        <dbReference type="ChEBI" id="CHEBI:16526"/>
        <dbReference type="ChEBI" id="CHEBI:17319"/>
        <dbReference type="ChEBI" id="CHEBI:57307"/>
        <dbReference type="ChEBI" id="CHEBI:57309"/>
        <dbReference type="ChEBI" id="CHEBI:57844"/>
        <dbReference type="ChEBI" id="CHEBI:59789"/>
        <dbReference type="EC" id="1.3.98.3"/>
    </reaction>
</comment>
<feature type="binding site" evidence="15">
    <location>
        <begin position="113"/>
        <end position="114"/>
    </location>
    <ligand>
        <name>S-adenosyl-L-methionine</name>
        <dbReference type="ChEBI" id="CHEBI:59789"/>
        <label>2</label>
    </ligand>
</feature>
<evidence type="ECO:0000256" key="15">
    <source>
        <dbReference type="PIRSR" id="PIRSR000167-1"/>
    </source>
</evidence>
<protein>
    <recommendedName>
        <fullName evidence="14">Coproporphyrinogen-III oxidase</fullName>
        <ecNumber evidence="14">1.3.98.3</ecNumber>
    </recommendedName>
</protein>
<dbReference type="Pfam" id="PF04055">
    <property type="entry name" value="Radical_SAM"/>
    <property type="match status" value="1"/>
</dbReference>
<dbReference type="PANTHER" id="PTHR13932">
    <property type="entry name" value="COPROPORPHYRINIGEN III OXIDASE"/>
    <property type="match status" value="1"/>
</dbReference>
<evidence type="ECO:0000256" key="2">
    <source>
        <dbReference type="ARBA" id="ARBA00004785"/>
    </source>
</evidence>
<dbReference type="SFLD" id="SFLDG01082">
    <property type="entry name" value="B12-binding_domain_containing"/>
    <property type="match status" value="1"/>
</dbReference>
<feature type="binding site" evidence="15">
    <location>
        <position position="55"/>
    </location>
    <ligand>
        <name>S-adenosyl-L-methionine</name>
        <dbReference type="ChEBI" id="CHEBI:59789"/>
        <label>1</label>
    </ligand>
</feature>
<comment type="cofactor">
    <cofactor evidence="14 16">
        <name>[4Fe-4S] cluster</name>
        <dbReference type="ChEBI" id="CHEBI:49883"/>
    </cofactor>
    <text evidence="14 16">Binds 1 [4Fe-4S] cluster. The cluster is coordinated with 3 cysteines and an exchangeable S-adenosyl-L-methionine.</text>
</comment>
<dbReference type="InterPro" id="IPR013785">
    <property type="entry name" value="Aldolase_TIM"/>
</dbReference>
<feature type="binding site" evidence="15">
    <location>
        <position position="329"/>
    </location>
    <ligand>
        <name>S-adenosyl-L-methionine</name>
        <dbReference type="ChEBI" id="CHEBI:59789"/>
        <label>1</label>
    </ligand>
</feature>
<keyword evidence="5 14" id="KW-0004">4Fe-4S</keyword>
<accession>A0A3S3QHY1</accession>
<dbReference type="UniPathway" id="UPA00251">
    <property type="reaction ID" value="UER00323"/>
</dbReference>
<dbReference type="AlphaFoldDB" id="A0A3S3QHY1"/>
<evidence type="ECO:0000256" key="10">
    <source>
        <dbReference type="ARBA" id="ARBA00023004"/>
    </source>
</evidence>
<dbReference type="SFLD" id="SFLDS00029">
    <property type="entry name" value="Radical_SAM"/>
    <property type="match status" value="1"/>
</dbReference>
<evidence type="ECO:0000256" key="14">
    <source>
        <dbReference type="PIRNR" id="PIRNR000167"/>
    </source>
</evidence>
<evidence type="ECO:0000256" key="7">
    <source>
        <dbReference type="ARBA" id="ARBA00022691"/>
    </source>
</evidence>
<dbReference type="Gene3D" id="1.10.10.920">
    <property type="match status" value="1"/>
</dbReference>
<dbReference type="GO" id="GO:0051539">
    <property type="term" value="F:4 iron, 4 sulfur cluster binding"/>
    <property type="evidence" value="ECO:0007669"/>
    <property type="project" value="UniProtKB-KW"/>
</dbReference>
<evidence type="ECO:0000313" key="18">
    <source>
        <dbReference type="EMBL" id="RWU10559.1"/>
    </source>
</evidence>
<feature type="binding site" evidence="15">
    <location>
        <position position="209"/>
    </location>
    <ligand>
        <name>S-adenosyl-L-methionine</name>
        <dbReference type="ChEBI" id="CHEBI:59789"/>
        <label>2</label>
    </ligand>
</feature>
<evidence type="ECO:0000256" key="8">
    <source>
        <dbReference type="ARBA" id="ARBA00022723"/>
    </source>
</evidence>
<dbReference type="Proteomes" id="UP000284120">
    <property type="component" value="Unassembled WGS sequence"/>
</dbReference>
<feature type="binding site" evidence="15">
    <location>
        <position position="145"/>
    </location>
    <ligand>
        <name>S-adenosyl-L-methionine</name>
        <dbReference type="ChEBI" id="CHEBI:59789"/>
        <label>1</label>
    </ligand>
</feature>
<comment type="similarity">
    <text evidence="3 14">Belongs to the anaerobic coproporphyrinogen-III oxidase family.</text>
</comment>
<dbReference type="CDD" id="cd01335">
    <property type="entry name" value="Radical_SAM"/>
    <property type="match status" value="1"/>
</dbReference>
<dbReference type="PANTHER" id="PTHR13932:SF6">
    <property type="entry name" value="OXYGEN-INDEPENDENT COPROPORPHYRINOGEN III OXIDASE"/>
    <property type="match status" value="1"/>
</dbReference>
<dbReference type="GO" id="GO:0051989">
    <property type="term" value="F:coproporphyrinogen dehydrogenase activity"/>
    <property type="evidence" value="ECO:0007669"/>
    <property type="project" value="UniProtKB-EC"/>
</dbReference>
<reference evidence="18 19" key="1">
    <citation type="submission" date="2018-06" db="EMBL/GenBank/DDBJ databases">
        <title>Pedobacter endophyticus sp. nov., an endophytic bacterium isolated from a leaf of Triticum aestivum.</title>
        <authorList>
            <person name="Zhang L."/>
        </authorList>
    </citation>
    <scope>NUCLEOTIDE SEQUENCE [LARGE SCALE GENOMIC DNA]</scope>
    <source>
        <strain evidence="18 19">CM134L-2</strain>
    </source>
</reference>
<feature type="binding site" evidence="15">
    <location>
        <position position="243"/>
    </location>
    <ligand>
        <name>S-adenosyl-L-methionine</name>
        <dbReference type="ChEBI" id="CHEBI:59789"/>
        <label>2</label>
    </ligand>
</feature>
<organism evidence="18 19">
    <name type="scientific">Pedobacter chitinilyticus</name>
    <dbReference type="NCBI Taxonomy" id="2233776"/>
    <lineage>
        <taxon>Bacteria</taxon>
        <taxon>Pseudomonadati</taxon>
        <taxon>Bacteroidota</taxon>
        <taxon>Sphingobacteriia</taxon>
        <taxon>Sphingobacteriales</taxon>
        <taxon>Sphingobacteriaceae</taxon>
        <taxon>Pedobacter</taxon>
    </lineage>
</organism>
<dbReference type="GO" id="GO:0005737">
    <property type="term" value="C:cytoplasm"/>
    <property type="evidence" value="ECO:0007669"/>
    <property type="project" value="UniProtKB-SubCell"/>
</dbReference>
<dbReference type="EMBL" id="SAYW01000001">
    <property type="protein sequence ID" value="RWU10559.1"/>
    <property type="molecule type" value="Genomic_DNA"/>
</dbReference>
<feature type="binding site" evidence="15">
    <location>
        <begin position="67"/>
        <end position="69"/>
    </location>
    <ligand>
        <name>S-adenosyl-L-methionine</name>
        <dbReference type="ChEBI" id="CHEBI:59789"/>
        <label>2</label>
    </ligand>
</feature>
<keyword evidence="12 14" id="KW-0627">Porphyrin biosynthesis</keyword>
<dbReference type="GO" id="GO:0046872">
    <property type="term" value="F:metal ion binding"/>
    <property type="evidence" value="ECO:0007669"/>
    <property type="project" value="UniProtKB-KW"/>
</dbReference>
<dbReference type="Gene3D" id="3.20.20.70">
    <property type="entry name" value="Aldolase class I"/>
    <property type="match status" value="1"/>
</dbReference>
<evidence type="ECO:0000313" key="19">
    <source>
        <dbReference type="Proteomes" id="UP000284120"/>
    </source>
</evidence>
<keyword evidence="9 14" id="KW-0560">Oxidoreductase</keyword>
<feature type="binding site" evidence="16">
    <location>
        <position position="65"/>
    </location>
    <ligand>
        <name>[4Fe-4S] cluster</name>
        <dbReference type="ChEBI" id="CHEBI:49883"/>
        <note>4Fe-4S-S-AdoMet</note>
    </ligand>
</feature>
<name>A0A3S3QHY1_9SPHI</name>
<evidence type="ECO:0000256" key="1">
    <source>
        <dbReference type="ARBA" id="ARBA00004496"/>
    </source>
</evidence>
<comment type="pathway">
    <text evidence="2 14">Porphyrin-containing compound metabolism; protoporphyrin-IX biosynthesis; protoporphyrinogen-IX from coproporphyrinogen-III (AdoMet route): step 1/1.</text>
</comment>
<dbReference type="SMART" id="SM00729">
    <property type="entry name" value="Elp3"/>
    <property type="match status" value="1"/>
</dbReference>
<dbReference type="GO" id="GO:0006782">
    <property type="term" value="P:protoporphyrinogen IX biosynthetic process"/>
    <property type="evidence" value="ECO:0007669"/>
    <property type="project" value="UniProtKB-UniPathway"/>
</dbReference>
<dbReference type="OrthoDB" id="9808022at2"/>
<dbReference type="PROSITE" id="PS51918">
    <property type="entry name" value="RADICAL_SAM"/>
    <property type="match status" value="1"/>
</dbReference>
<evidence type="ECO:0000256" key="4">
    <source>
        <dbReference type="ARBA" id="ARBA00011245"/>
    </source>
</evidence>
<evidence type="ECO:0000256" key="16">
    <source>
        <dbReference type="PIRSR" id="PIRSR000167-2"/>
    </source>
</evidence>
<dbReference type="PIRSF" id="PIRSF000167">
    <property type="entry name" value="HemN"/>
    <property type="match status" value="1"/>
</dbReference>
<comment type="subunit">
    <text evidence="4">Monomer.</text>
</comment>
<dbReference type="SUPFAM" id="SSF102114">
    <property type="entry name" value="Radical SAM enzymes"/>
    <property type="match status" value="1"/>
</dbReference>
<dbReference type="InterPro" id="IPR004558">
    <property type="entry name" value="Coprogen_oxidase_HemN"/>
</dbReference>
<evidence type="ECO:0000256" key="11">
    <source>
        <dbReference type="ARBA" id="ARBA00023014"/>
    </source>
</evidence>
<dbReference type="SFLD" id="SFLDG01065">
    <property type="entry name" value="anaerobic_coproporphyrinogen-I"/>
    <property type="match status" value="1"/>
</dbReference>
<comment type="subcellular location">
    <subcellularLocation>
        <location evidence="1 14">Cytoplasm</location>
    </subcellularLocation>
</comment>
<evidence type="ECO:0000256" key="9">
    <source>
        <dbReference type="ARBA" id="ARBA00023002"/>
    </source>
</evidence>
<keyword evidence="8 14" id="KW-0479">Metal-binding</keyword>
<gene>
    <name evidence="18" type="primary">hemN</name>
    <name evidence="18" type="ORF">DPV69_04265</name>
</gene>